<evidence type="ECO:0000313" key="15">
    <source>
        <dbReference type="EMBL" id="KAF3949074.1"/>
    </source>
</evidence>
<proteinExistence type="predicted"/>
<sequence length="897" mass="100199">MKNPKTKNVSARKLPDQTTFYLVFLFFFLSQLASGLKSPYSPTINITLNCGFNGSTSARDNRIWLGDINSNFGPTEHQSNSSVILTADKQPTEVDLIPYYTARLSYSEFTYIFSVTPGQLFIRLYFLPFSYQNFGRYKAFFSVKAGSYTLLSNFSAALTADSLGLQGFSREFCLNIVEHARFLNITFTPSPGNPDAYAFVNGIELVSMPPNLYYTPENSTADEILNRTVQFIGKTTPYRVEKSHALETVYRINVGGSFISPTDDTGMYRSWSGSDDAYLTSSEKGVEPVNTSIHLDFDAIPEYTAPEDVYATARTMGTNKTINKSYNLTWEFSVDAGFNYLVRLHFCEFQPEITKVKDRVFYIFIADQIAENQADVISWSGGSENGIPIYRDYAVLMLGEHNEKKLNLSVALQANPDDYSTRYSDAILNGLEIFKISDSIDNLAGPNPNRPLPTPAVVAIPLPIQPRKVKSDNTKIIGIVVGLFSGIVVLCVLGFFIFQRGRRVEDTKSSRTNLPSDLCRCFSLSEIKAATNNFDKLFIIGVGGFGDVYKGYLDGGETCVAIKRLKPGSRQGAHEFETEIEMLSQLRHLHLVSLIGYCNHGNEMILVYDYMAHGTLRDHLYDTDNPPLSWEQRLHICIGAARGLQYLHMGAKHMIIHRDVKSTNILLDEKWVAKVSDFGLSKMGPTSVSMTHVSTVVKGSIGYLDPEYYRRQQLTEKSDVYSFGVVLCEVLCARLPLIRNVDKEQVSLAEWARQCYHNGKLDEIVDPFLKGKIVPECLKKFGEIAVTCLLDDGIKRPSMNDVVWGLEFALQLQESGKDSGTQIFEIEDQERVLLQRSAIEDCEDVFTSSGGSGPNGKSTSRVIISNSGEQSSANETSDSSNLIRQTVFSELMIQKGR</sequence>
<evidence type="ECO:0000256" key="3">
    <source>
        <dbReference type="ARBA" id="ARBA00022679"/>
    </source>
</evidence>
<comment type="subcellular location">
    <subcellularLocation>
        <location evidence="1">Membrane</location>
        <topology evidence="1">Single-pass type I membrane protein</topology>
    </subcellularLocation>
</comment>
<dbReference type="GO" id="GO:0004714">
    <property type="term" value="F:transmembrane receptor protein tyrosine kinase activity"/>
    <property type="evidence" value="ECO:0007669"/>
    <property type="project" value="InterPro"/>
</dbReference>
<dbReference type="EMBL" id="JRKL02006336">
    <property type="protein sequence ID" value="KAF3949074.1"/>
    <property type="molecule type" value="Genomic_DNA"/>
</dbReference>
<dbReference type="InterPro" id="IPR008271">
    <property type="entry name" value="Ser/Thr_kinase_AS"/>
</dbReference>
<keyword evidence="16" id="KW-1185">Reference proteome</keyword>
<dbReference type="Gene3D" id="2.60.120.430">
    <property type="entry name" value="Galactose-binding lectin"/>
    <property type="match status" value="2"/>
</dbReference>
<evidence type="ECO:0000313" key="16">
    <source>
        <dbReference type="Proteomes" id="UP000737018"/>
    </source>
</evidence>
<dbReference type="PROSITE" id="PS00107">
    <property type="entry name" value="PROTEIN_KINASE_ATP"/>
    <property type="match status" value="1"/>
</dbReference>
<dbReference type="GO" id="GO:0005524">
    <property type="term" value="F:ATP binding"/>
    <property type="evidence" value="ECO:0007669"/>
    <property type="project" value="UniProtKB-UniRule"/>
</dbReference>
<dbReference type="GO" id="GO:0010038">
    <property type="term" value="P:response to metal ion"/>
    <property type="evidence" value="ECO:0007669"/>
    <property type="project" value="UniProtKB-ARBA"/>
</dbReference>
<dbReference type="Gene3D" id="1.10.510.10">
    <property type="entry name" value="Transferase(Phosphotransferase) domain 1"/>
    <property type="match status" value="1"/>
</dbReference>
<keyword evidence="3" id="KW-0808">Transferase</keyword>
<dbReference type="PANTHER" id="PTHR34590:SF15">
    <property type="entry name" value="PROTEIN KINASE DOMAIN-CONTAINING PROTEIN"/>
    <property type="match status" value="1"/>
</dbReference>
<keyword evidence="6 12" id="KW-0547">Nucleotide-binding</keyword>
<dbReference type="InterPro" id="IPR024788">
    <property type="entry name" value="Malectin-like_Carb-bd_dom"/>
</dbReference>
<comment type="caution">
    <text evidence="15">The sequence shown here is derived from an EMBL/GenBank/DDBJ whole genome shotgun (WGS) entry which is preliminary data.</text>
</comment>
<keyword evidence="4 13" id="KW-0812">Transmembrane</keyword>
<feature type="transmembrane region" description="Helical" evidence="13">
    <location>
        <begin position="476"/>
        <end position="498"/>
    </location>
</feature>
<dbReference type="OrthoDB" id="1720310at2759"/>
<dbReference type="Pfam" id="PF07714">
    <property type="entry name" value="PK_Tyr_Ser-Thr"/>
    <property type="match status" value="1"/>
</dbReference>
<dbReference type="SMART" id="SM00220">
    <property type="entry name" value="S_TKc"/>
    <property type="match status" value="1"/>
</dbReference>
<dbReference type="Proteomes" id="UP000737018">
    <property type="component" value="Unassembled WGS sequence"/>
</dbReference>
<keyword evidence="9 13" id="KW-1133">Transmembrane helix</keyword>
<evidence type="ECO:0000256" key="4">
    <source>
        <dbReference type="ARBA" id="ARBA00022692"/>
    </source>
</evidence>
<keyword evidence="11" id="KW-0325">Glycoprotein</keyword>
<evidence type="ECO:0000256" key="8">
    <source>
        <dbReference type="ARBA" id="ARBA00022840"/>
    </source>
</evidence>
<dbReference type="PANTHER" id="PTHR34590">
    <property type="entry name" value="OS03G0124300 PROTEIN-RELATED"/>
    <property type="match status" value="1"/>
</dbReference>
<evidence type="ECO:0000256" key="10">
    <source>
        <dbReference type="ARBA" id="ARBA00023136"/>
    </source>
</evidence>
<keyword evidence="8 12" id="KW-0067">ATP-binding</keyword>
<keyword evidence="5" id="KW-0732">Signal</keyword>
<keyword evidence="7" id="KW-0418">Kinase</keyword>
<protein>
    <recommendedName>
        <fullName evidence="14">Protein kinase domain-containing protein</fullName>
    </recommendedName>
</protein>
<evidence type="ECO:0000256" key="1">
    <source>
        <dbReference type="ARBA" id="ARBA00004479"/>
    </source>
</evidence>
<dbReference type="GO" id="GO:0004674">
    <property type="term" value="F:protein serine/threonine kinase activity"/>
    <property type="evidence" value="ECO:0007669"/>
    <property type="project" value="UniProtKB-KW"/>
</dbReference>
<dbReference type="AlphaFoldDB" id="A0A8J4QLK6"/>
<feature type="binding site" evidence="12">
    <location>
        <position position="563"/>
    </location>
    <ligand>
        <name>ATP</name>
        <dbReference type="ChEBI" id="CHEBI:30616"/>
    </ligand>
</feature>
<dbReference type="PROSITE" id="PS50011">
    <property type="entry name" value="PROTEIN_KINASE_DOM"/>
    <property type="match status" value="1"/>
</dbReference>
<accession>A0A8J4QLK6</accession>
<evidence type="ECO:0000256" key="6">
    <source>
        <dbReference type="ARBA" id="ARBA00022741"/>
    </source>
</evidence>
<dbReference type="FunFam" id="2.60.120.430:FF:000007">
    <property type="entry name" value="FERONIA receptor-like kinase"/>
    <property type="match status" value="1"/>
</dbReference>
<evidence type="ECO:0000256" key="12">
    <source>
        <dbReference type="PROSITE-ProRule" id="PRU10141"/>
    </source>
</evidence>
<reference evidence="15" key="1">
    <citation type="submission" date="2020-03" db="EMBL/GenBank/DDBJ databases">
        <title>Castanea mollissima Vanexum genome sequencing.</title>
        <authorList>
            <person name="Staton M."/>
        </authorList>
    </citation>
    <scope>NUCLEOTIDE SEQUENCE</scope>
    <source>
        <tissue evidence="15">Leaf</tissue>
    </source>
</reference>
<evidence type="ECO:0000256" key="7">
    <source>
        <dbReference type="ARBA" id="ARBA00022777"/>
    </source>
</evidence>
<dbReference type="FunFam" id="2.60.120.430:FF:000003">
    <property type="entry name" value="FERONIA receptor-like kinase"/>
    <property type="match status" value="1"/>
</dbReference>
<dbReference type="FunFam" id="3.30.200.20:FF:000645">
    <property type="entry name" value="Receptor-like protein kinase FERONIA"/>
    <property type="match status" value="1"/>
</dbReference>
<dbReference type="Gene3D" id="3.30.200.20">
    <property type="entry name" value="Phosphorylase Kinase, domain 1"/>
    <property type="match status" value="1"/>
</dbReference>
<dbReference type="PROSITE" id="PS00108">
    <property type="entry name" value="PROTEIN_KINASE_ST"/>
    <property type="match status" value="1"/>
</dbReference>
<evidence type="ECO:0000256" key="2">
    <source>
        <dbReference type="ARBA" id="ARBA00022527"/>
    </source>
</evidence>
<dbReference type="Pfam" id="PF12819">
    <property type="entry name" value="Malectin_like"/>
    <property type="match status" value="1"/>
</dbReference>
<evidence type="ECO:0000256" key="9">
    <source>
        <dbReference type="ARBA" id="ARBA00022989"/>
    </source>
</evidence>
<keyword evidence="2" id="KW-0723">Serine/threonine-protein kinase</keyword>
<feature type="domain" description="Protein kinase" evidence="14">
    <location>
        <begin position="534"/>
        <end position="809"/>
    </location>
</feature>
<evidence type="ECO:0000256" key="5">
    <source>
        <dbReference type="ARBA" id="ARBA00022729"/>
    </source>
</evidence>
<gene>
    <name evidence="15" type="ORF">CMV_025004</name>
</gene>
<dbReference type="SUPFAM" id="SSF56112">
    <property type="entry name" value="Protein kinase-like (PK-like)"/>
    <property type="match status" value="1"/>
</dbReference>
<evidence type="ECO:0000259" key="14">
    <source>
        <dbReference type="PROSITE" id="PS50011"/>
    </source>
</evidence>
<dbReference type="FunFam" id="1.10.510.10:FF:000252">
    <property type="entry name" value="Receptor-like protein kinase FERONIA"/>
    <property type="match status" value="1"/>
</dbReference>
<organism evidence="15 16">
    <name type="scientific">Castanea mollissima</name>
    <name type="common">Chinese chestnut</name>
    <dbReference type="NCBI Taxonomy" id="60419"/>
    <lineage>
        <taxon>Eukaryota</taxon>
        <taxon>Viridiplantae</taxon>
        <taxon>Streptophyta</taxon>
        <taxon>Embryophyta</taxon>
        <taxon>Tracheophyta</taxon>
        <taxon>Spermatophyta</taxon>
        <taxon>Magnoliopsida</taxon>
        <taxon>eudicotyledons</taxon>
        <taxon>Gunneridae</taxon>
        <taxon>Pentapetalae</taxon>
        <taxon>rosids</taxon>
        <taxon>fabids</taxon>
        <taxon>Fagales</taxon>
        <taxon>Fagaceae</taxon>
        <taxon>Castanea</taxon>
    </lineage>
</organism>
<dbReference type="InterPro" id="IPR017441">
    <property type="entry name" value="Protein_kinase_ATP_BS"/>
</dbReference>
<dbReference type="CDD" id="cd14066">
    <property type="entry name" value="STKc_IRAK"/>
    <property type="match status" value="1"/>
</dbReference>
<dbReference type="InterPro" id="IPR001245">
    <property type="entry name" value="Ser-Thr/Tyr_kinase_cat_dom"/>
</dbReference>
<evidence type="ECO:0000256" key="13">
    <source>
        <dbReference type="SAM" id="Phobius"/>
    </source>
</evidence>
<dbReference type="InterPro" id="IPR011009">
    <property type="entry name" value="Kinase-like_dom_sf"/>
</dbReference>
<name>A0A8J4QLK6_9ROSI</name>
<dbReference type="GO" id="GO:0016020">
    <property type="term" value="C:membrane"/>
    <property type="evidence" value="ECO:0007669"/>
    <property type="project" value="UniProtKB-SubCell"/>
</dbReference>
<dbReference type="InterPro" id="IPR045272">
    <property type="entry name" value="ANXUR1/2-like"/>
</dbReference>
<keyword evidence="10 13" id="KW-0472">Membrane</keyword>
<evidence type="ECO:0000256" key="11">
    <source>
        <dbReference type="ARBA" id="ARBA00023180"/>
    </source>
</evidence>
<dbReference type="InterPro" id="IPR000719">
    <property type="entry name" value="Prot_kinase_dom"/>
</dbReference>